<dbReference type="AlphaFoldDB" id="A0A0P0R5Q5"/>
<dbReference type="KEGG" id="bcai:K788_0004184"/>
<evidence type="ECO:0000313" key="2">
    <source>
        <dbReference type="Proteomes" id="UP000019146"/>
    </source>
</evidence>
<evidence type="ECO:0000313" key="1">
    <source>
        <dbReference type="EMBL" id="ALL63318.1"/>
    </source>
</evidence>
<gene>
    <name evidence="1" type="ORF">K788_0004184</name>
</gene>
<reference evidence="1 2" key="1">
    <citation type="journal article" date="2014" name="Genome Announc.">
        <title>Draft Genome Sequence of the Haloacid-Degrading Burkholderia caribensis Strain MBA4.</title>
        <authorList>
            <person name="Pan Y."/>
            <person name="Kong K.F."/>
            <person name="Tsang J.S."/>
        </authorList>
    </citation>
    <scope>NUCLEOTIDE SEQUENCE [LARGE SCALE GENOMIC DNA]</scope>
    <source>
        <strain evidence="1 2">MBA4</strain>
    </source>
</reference>
<sequence length="40" mass="4555">MRFAGGIVLRLAVAAKETPFFRVNWRRFLLLFVADSLTAT</sequence>
<proteinExistence type="predicted"/>
<protein>
    <submittedName>
        <fullName evidence="1">Uncharacterized protein</fullName>
    </submittedName>
</protein>
<accession>A0A0P0R5Q5</accession>
<organism evidence="1 2">
    <name type="scientific">Paraburkholderia caribensis MBA4</name>
    <dbReference type="NCBI Taxonomy" id="1323664"/>
    <lineage>
        <taxon>Bacteria</taxon>
        <taxon>Pseudomonadati</taxon>
        <taxon>Pseudomonadota</taxon>
        <taxon>Betaproteobacteria</taxon>
        <taxon>Burkholderiales</taxon>
        <taxon>Burkholderiaceae</taxon>
        <taxon>Paraburkholderia</taxon>
    </lineage>
</organism>
<dbReference type="EMBL" id="CP012746">
    <property type="protein sequence ID" value="ALL63318.1"/>
    <property type="molecule type" value="Genomic_DNA"/>
</dbReference>
<name>A0A0P0R5Q5_9BURK</name>
<dbReference type="Proteomes" id="UP000019146">
    <property type="component" value="Chromosome 1"/>
</dbReference>